<dbReference type="GO" id="GO:0003700">
    <property type="term" value="F:DNA-binding transcription factor activity"/>
    <property type="evidence" value="ECO:0007669"/>
    <property type="project" value="InterPro"/>
</dbReference>
<protein>
    <submittedName>
        <fullName evidence="5">MarR family transcriptional regulator</fullName>
    </submittedName>
</protein>
<dbReference type="PRINTS" id="PR00598">
    <property type="entry name" value="HTHMARR"/>
</dbReference>
<organism evidence="5 6">
    <name type="scientific">Enterocloster citroniae</name>
    <dbReference type="NCBI Taxonomy" id="358743"/>
    <lineage>
        <taxon>Bacteria</taxon>
        <taxon>Bacillati</taxon>
        <taxon>Bacillota</taxon>
        <taxon>Clostridia</taxon>
        <taxon>Lachnospirales</taxon>
        <taxon>Lachnospiraceae</taxon>
        <taxon>Enterocloster</taxon>
    </lineage>
</organism>
<proteinExistence type="predicted"/>
<sequence>MMEQGIGYYFKLISDKIKVNADADLKRQGLTLSQSRVLAFLHEKGGQATQKEIEDRLQVSHPTVVGVVSRMEQNGFLVTWFDSEDRRNKIVQLTDKAAAVGQDIENTVSKQDEIMLRSLTPEQISKLRDMLVTIYGNLDNS</sequence>
<dbReference type="InterPro" id="IPR036388">
    <property type="entry name" value="WH-like_DNA-bd_sf"/>
</dbReference>
<dbReference type="GO" id="GO:0003677">
    <property type="term" value="F:DNA binding"/>
    <property type="evidence" value="ECO:0007669"/>
    <property type="project" value="UniProtKB-KW"/>
</dbReference>
<dbReference type="SUPFAM" id="SSF46785">
    <property type="entry name" value="Winged helix' DNA-binding domain"/>
    <property type="match status" value="1"/>
</dbReference>
<dbReference type="GO" id="GO:0006950">
    <property type="term" value="P:response to stress"/>
    <property type="evidence" value="ECO:0007669"/>
    <property type="project" value="TreeGrafter"/>
</dbReference>
<dbReference type="Pfam" id="PF12802">
    <property type="entry name" value="MarR_2"/>
    <property type="match status" value="1"/>
</dbReference>
<reference evidence="5" key="1">
    <citation type="journal article" date="2021" name="Gut Microbes">
        <title>A synthetic consortium of 100 gut commensals modulates the composition and function in a colon model of the microbiome of elderly subjects.</title>
        <authorList>
            <person name="Perez M."/>
            <person name="Ntemiri A."/>
            <person name="Tan H."/>
            <person name="Harris H.M.B."/>
            <person name="Roager H.M."/>
            <person name="Ribiere C."/>
            <person name="O'Toole P.W."/>
        </authorList>
    </citation>
    <scope>NUCLEOTIDE SEQUENCE</scope>
    <source>
        <strain evidence="5">MCC335</strain>
    </source>
</reference>
<dbReference type="PANTHER" id="PTHR33164">
    <property type="entry name" value="TRANSCRIPTIONAL REGULATOR, MARR FAMILY"/>
    <property type="match status" value="1"/>
</dbReference>
<dbReference type="PROSITE" id="PS01117">
    <property type="entry name" value="HTH_MARR_1"/>
    <property type="match status" value="1"/>
</dbReference>
<dbReference type="InterPro" id="IPR000835">
    <property type="entry name" value="HTH_MarR-typ"/>
</dbReference>
<dbReference type="Gene3D" id="1.10.10.10">
    <property type="entry name" value="Winged helix-like DNA-binding domain superfamily/Winged helix DNA-binding domain"/>
    <property type="match status" value="1"/>
</dbReference>
<gene>
    <name evidence="5" type="ORF">GPL26_22965</name>
</gene>
<keyword evidence="1" id="KW-0805">Transcription regulation</keyword>
<dbReference type="AlphaFoldDB" id="A0AA41FJ68"/>
<keyword evidence="3" id="KW-0804">Transcription</keyword>
<dbReference type="InterPro" id="IPR039422">
    <property type="entry name" value="MarR/SlyA-like"/>
</dbReference>
<evidence type="ECO:0000259" key="4">
    <source>
        <dbReference type="PROSITE" id="PS50995"/>
    </source>
</evidence>
<evidence type="ECO:0000313" key="6">
    <source>
        <dbReference type="Proteomes" id="UP000708338"/>
    </source>
</evidence>
<dbReference type="InterPro" id="IPR036390">
    <property type="entry name" value="WH_DNA-bd_sf"/>
</dbReference>
<evidence type="ECO:0000256" key="1">
    <source>
        <dbReference type="ARBA" id="ARBA00023015"/>
    </source>
</evidence>
<dbReference type="InterPro" id="IPR023187">
    <property type="entry name" value="Tscrpt_reg_MarR-type_CS"/>
</dbReference>
<name>A0AA41FJ68_9FIRM</name>
<evidence type="ECO:0000256" key="3">
    <source>
        <dbReference type="ARBA" id="ARBA00023163"/>
    </source>
</evidence>
<dbReference type="PANTHER" id="PTHR33164:SF101">
    <property type="entry name" value="TRANSCRIPTIONAL REPRESSOR MPRA"/>
    <property type="match status" value="1"/>
</dbReference>
<evidence type="ECO:0000256" key="2">
    <source>
        <dbReference type="ARBA" id="ARBA00023125"/>
    </source>
</evidence>
<dbReference type="SMART" id="SM00347">
    <property type="entry name" value="HTH_MARR"/>
    <property type="match status" value="1"/>
</dbReference>
<accession>A0AA41FJ68</accession>
<comment type="caution">
    <text evidence="5">The sequence shown here is derived from an EMBL/GenBank/DDBJ whole genome shotgun (WGS) entry which is preliminary data.</text>
</comment>
<dbReference type="EMBL" id="WQPS01000063">
    <property type="protein sequence ID" value="MBT9812463.1"/>
    <property type="molecule type" value="Genomic_DNA"/>
</dbReference>
<feature type="domain" description="HTH marR-type" evidence="4">
    <location>
        <begin position="1"/>
        <end position="136"/>
    </location>
</feature>
<evidence type="ECO:0000313" key="5">
    <source>
        <dbReference type="EMBL" id="MBT9812463.1"/>
    </source>
</evidence>
<dbReference type="PROSITE" id="PS50995">
    <property type="entry name" value="HTH_MARR_2"/>
    <property type="match status" value="1"/>
</dbReference>
<dbReference type="Proteomes" id="UP000708338">
    <property type="component" value="Unassembled WGS sequence"/>
</dbReference>
<keyword evidence="2" id="KW-0238">DNA-binding</keyword>